<accession>A0AAE7DVX1</accession>
<feature type="chain" id="PRO_5042247147" description="Lipocalin-like domain-containing protein" evidence="1">
    <location>
        <begin position="21"/>
        <end position="162"/>
    </location>
</feature>
<reference evidence="2 3" key="1">
    <citation type="submission" date="2020-05" db="EMBL/GenBank/DDBJ databases">
        <title>First description outside Europe of the emergent pathogen for shellfish aquaculture Vibrio europaeus.</title>
        <authorList>
            <person name="Dubert J."/>
            <person name="Rojas R."/>
        </authorList>
    </citation>
    <scope>NUCLEOTIDE SEQUENCE [LARGE SCALE GENOMIC DNA]</scope>
    <source>
        <strain evidence="2 3">NPI-1</strain>
    </source>
</reference>
<feature type="signal peptide" evidence="1">
    <location>
        <begin position="1"/>
        <end position="20"/>
    </location>
</feature>
<protein>
    <recommendedName>
        <fullName evidence="4">Lipocalin-like domain-containing protein</fullName>
    </recommendedName>
</protein>
<dbReference type="RefSeq" id="WP_171801607.1">
    <property type="nucleotide sequence ID" value="NZ_CP053541.1"/>
</dbReference>
<dbReference type="PROSITE" id="PS51257">
    <property type="entry name" value="PROKAR_LIPOPROTEIN"/>
    <property type="match status" value="1"/>
</dbReference>
<gene>
    <name evidence="2" type="ORF">HOO69_06300</name>
</gene>
<evidence type="ECO:0008006" key="4">
    <source>
        <dbReference type="Google" id="ProtNLM"/>
    </source>
</evidence>
<dbReference type="EMBL" id="CP053541">
    <property type="protein sequence ID" value="QJY36247.1"/>
    <property type="molecule type" value="Genomic_DNA"/>
</dbReference>
<evidence type="ECO:0000313" key="3">
    <source>
        <dbReference type="Proteomes" id="UP000501443"/>
    </source>
</evidence>
<sequence length="162" mass="18076">MKRLLLIAFSVALVACSATEETKVHPKIKVDRSLFSGTWRCATPENSEDNEISYDGKTTYANNGLLNGQALFIIEMPDGSGGFVYEVKINGTWELKHNEVHEYIDSVSVKSFNDASVPFEERFRKAIEETKVSVSTILAIDSKHLTWRSESGAVDSCIRVLE</sequence>
<dbReference type="Proteomes" id="UP000501443">
    <property type="component" value="Chromosome 1"/>
</dbReference>
<keyword evidence="1" id="KW-0732">Signal</keyword>
<name>A0AAE7DVX1_9VIBR</name>
<proteinExistence type="predicted"/>
<dbReference type="AlphaFoldDB" id="A0AAE7DVX1"/>
<evidence type="ECO:0000256" key="1">
    <source>
        <dbReference type="SAM" id="SignalP"/>
    </source>
</evidence>
<organism evidence="2 3">
    <name type="scientific">Vibrio europaeus</name>
    <dbReference type="NCBI Taxonomy" id="300876"/>
    <lineage>
        <taxon>Bacteria</taxon>
        <taxon>Pseudomonadati</taxon>
        <taxon>Pseudomonadota</taxon>
        <taxon>Gammaproteobacteria</taxon>
        <taxon>Vibrionales</taxon>
        <taxon>Vibrionaceae</taxon>
        <taxon>Vibrio</taxon>
        <taxon>Vibrio oreintalis group</taxon>
    </lineage>
</organism>
<evidence type="ECO:0000313" key="2">
    <source>
        <dbReference type="EMBL" id="QJY36247.1"/>
    </source>
</evidence>